<evidence type="ECO:0000313" key="2">
    <source>
        <dbReference type="Proteomes" id="UP000593561"/>
    </source>
</evidence>
<protein>
    <submittedName>
        <fullName evidence="1">Uncharacterized protein</fullName>
    </submittedName>
</protein>
<keyword evidence="2" id="KW-1185">Reference proteome</keyword>
<gene>
    <name evidence="1" type="ORF">Godav_029846</name>
</gene>
<organism evidence="1 2">
    <name type="scientific">Gossypium davidsonii</name>
    <name type="common">Davidson's cotton</name>
    <name type="synonym">Gossypium klotzschianum subsp. davidsonii</name>
    <dbReference type="NCBI Taxonomy" id="34287"/>
    <lineage>
        <taxon>Eukaryota</taxon>
        <taxon>Viridiplantae</taxon>
        <taxon>Streptophyta</taxon>
        <taxon>Embryophyta</taxon>
        <taxon>Tracheophyta</taxon>
        <taxon>Spermatophyta</taxon>
        <taxon>Magnoliopsida</taxon>
        <taxon>eudicotyledons</taxon>
        <taxon>Gunneridae</taxon>
        <taxon>Pentapetalae</taxon>
        <taxon>rosids</taxon>
        <taxon>malvids</taxon>
        <taxon>Malvales</taxon>
        <taxon>Malvaceae</taxon>
        <taxon>Malvoideae</taxon>
        <taxon>Gossypium</taxon>
    </lineage>
</organism>
<accession>A0A7J8TJB3</accession>
<evidence type="ECO:0000313" key="1">
    <source>
        <dbReference type="EMBL" id="MBA0638287.1"/>
    </source>
</evidence>
<comment type="caution">
    <text evidence="1">The sequence shown here is derived from an EMBL/GenBank/DDBJ whole genome shotgun (WGS) entry which is preliminary data.</text>
</comment>
<name>A0A7J8TJB3_GOSDV</name>
<dbReference type="EMBL" id="JABFAC010250284">
    <property type="protein sequence ID" value="MBA0638287.1"/>
    <property type="molecule type" value="Genomic_DNA"/>
</dbReference>
<proteinExistence type="predicted"/>
<dbReference type="Proteomes" id="UP000593561">
    <property type="component" value="Unassembled WGS sequence"/>
</dbReference>
<dbReference type="AlphaFoldDB" id="A0A7J8TJB3"/>
<reference evidence="1 2" key="1">
    <citation type="journal article" date="2019" name="Genome Biol. Evol.">
        <title>Insights into the evolution of the New World diploid cottons (Gossypium, subgenus Houzingenia) based on genome sequencing.</title>
        <authorList>
            <person name="Grover C.E."/>
            <person name="Arick M.A. 2nd"/>
            <person name="Thrash A."/>
            <person name="Conover J.L."/>
            <person name="Sanders W.S."/>
            <person name="Peterson D.G."/>
            <person name="Frelichowski J.E."/>
            <person name="Scheffler J.A."/>
            <person name="Scheffler B.E."/>
            <person name="Wendel J.F."/>
        </authorList>
    </citation>
    <scope>NUCLEOTIDE SEQUENCE [LARGE SCALE GENOMIC DNA]</scope>
    <source>
        <strain evidence="1">27</strain>
        <tissue evidence="1">Leaf</tissue>
    </source>
</reference>
<sequence>MSQGRGNGAPVGGNEGSFVAGGPRVYVIQSVPPSAIPVHIQVRNNCYIYVGQLISSPGTGVFVPGEDHRHVGIEEGPGSFGAIGHNLSVPQLEIGEDKGAELIGRDLYNQINEDEGCHQLIGTDNRISEDEGAQLIGRDLYNQICFNAV</sequence>